<dbReference type="EMBL" id="CM042011">
    <property type="protein sequence ID" value="KAI3765824.1"/>
    <property type="molecule type" value="Genomic_DNA"/>
</dbReference>
<evidence type="ECO:0000313" key="1">
    <source>
        <dbReference type="EMBL" id="KAI3765824.1"/>
    </source>
</evidence>
<reference evidence="1 2" key="2">
    <citation type="journal article" date="2022" name="Mol. Ecol. Resour.">
        <title>The genomes of chicory, endive, great burdock and yacon provide insights into Asteraceae paleo-polyploidization history and plant inulin production.</title>
        <authorList>
            <person name="Fan W."/>
            <person name="Wang S."/>
            <person name="Wang H."/>
            <person name="Wang A."/>
            <person name="Jiang F."/>
            <person name="Liu H."/>
            <person name="Zhao H."/>
            <person name="Xu D."/>
            <person name="Zhang Y."/>
        </authorList>
    </citation>
    <scope>NUCLEOTIDE SEQUENCE [LARGE SCALE GENOMIC DNA]</scope>
    <source>
        <strain evidence="2">cv. Punajuju</strain>
        <tissue evidence="1">Leaves</tissue>
    </source>
</reference>
<keyword evidence="2" id="KW-1185">Reference proteome</keyword>
<comment type="caution">
    <text evidence="1">The sequence shown here is derived from an EMBL/GenBank/DDBJ whole genome shotgun (WGS) entry which is preliminary data.</text>
</comment>
<accession>A0ACB9F3K5</accession>
<proteinExistence type="predicted"/>
<dbReference type="Proteomes" id="UP001055811">
    <property type="component" value="Linkage Group LG03"/>
</dbReference>
<name>A0ACB9F3K5_CICIN</name>
<sequence length="252" mass="28387">MSEYSNKEADTDDEHMCLNTRNEKEQEDTSHNSLENITSLQVTEPPPPPFDPIKRMKEGFNYFKVNEFNKNPSYYRKLAEKPEPKFLIFACSDSRVCPATILNLRPGEAFMTLNIANMVPAFNQLRYCEVGAVIRYVVLTYKVEAIVVIGHTRCGGIERLMSIPSGQTKPRDFVDDWVTIGQPAKAKVLAKNPKATGEELRTLVEKESVMNSLGNLLSYPYVKAGVTSKKLKLIGGYYDFVRGNFDILGSKS</sequence>
<gene>
    <name evidence="1" type="ORF">L2E82_15869</name>
</gene>
<evidence type="ECO:0000313" key="2">
    <source>
        <dbReference type="Proteomes" id="UP001055811"/>
    </source>
</evidence>
<reference evidence="2" key="1">
    <citation type="journal article" date="2022" name="Mol. Ecol. Resour.">
        <title>The genomes of chicory, endive, great burdock and yacon provide insights into Asteraceae palaeo-polyploidization history and plant inulin production.</title>
        <authorList>
            <person name="Fan W."/>
            <person name="Wang S."/>
            <person name="Wang H."/>
            <person name="Wang A."/>
            <person name="Jiang F."/>
            <person name="Liu H."/>
            <person name="Zhao H."/>
            <person name="Xu D."/>
            <person name="Zhang Y."/>
        </authorList>
    </citation>
    <scope>NUCLEOTIDE SEQUENCE [LARGE SCALE GENOMIC DNA]</scope>
    <source>
        <strain evidence="2">cv. Punajuju</strain>
    </source>
</reference>
<protein>
    <submittedName>
        <fullName evidence="1">Uncharacterized protein</fullName>
    </submittedName>
</protein>
<organism evidence="1 2">
    <name type="scientific">Cichorium intybus</name>
    <name type="common">Chicory</name>
    <dbReference type="NCBI Taxonomy" id="13427"/>
    <lineage>
        <taxon>Eukaryota</taxon>
        <taxon>Viridiplantae</taxon>
        <taxon>Streptophyta</taxon>
        <taxon>Embryophyta</taxon>
        <taxon>Tracheophyta</taxon>
        <taxon>Spermatophyta</taxon>
        <taxon>Magnoliopsida</taxon>
        <taxon>eudicotyledons</taxon>
        <taxon>Gunneridae</taxon>
        <taxon>Pentapetalae</taxon>
        <taxon>asterids</taxon>
        <taxon>campanulids</taxon>
        <taxon>Asterales</taxon>
        <taxon>Asteraceae</taxon>
        <taxon>Cichorioideae</taxon>
        <taxon>Cichorieae</taxon>
        <taxon>Cichoriinae</taxon>
        <taxon>Cichorium</taxon>
    </lineage>
</organism>